<comment type="similarity">
    <text evidence="1">Belongs to the YciI family.</text>
</comment>
<evidence type="ECO:0000313" key="3">
    <source>
        <dbReference type="EMBL" id="PXX45243.1"/>
    </source>
</evidence>
<feature type="domain" description="YCII-related" evidence="2">
    <location>
        <begin position="1"/>
        <end position="88"/>
    </location>
</feature>
<dbReference type="InterPro" id="IPR011008">
    <property type="entry name" value="Dimeric_a/b-barrel"/>
</dbReference>
<gene>
    <name evidence="3" type="ORF">DFR42_102471</name>
</gene>
<evidence type="ECO:0000313" key="4">
    <source>
        <dbReference type="Proteomes" id="UP000247792"/>
    </source>
</evidence>
<dbReference type="AlphaFoldDB" id="A0A318JEM4"/>
<proteinExistence type="inferred from homology"/>
<dbReference type="RefSeq" id="WP_110254695.1">
    <property type="nucleotide sequence ID" value="NZ_QJKB01000002.1"/>
</dbReference>
<organism evidence="3 4">
    <name type="scientific">Undibacterium pigrum</name>
    <dbReference type="NCBI Taxonomy" id="401470"/>
    <lineage>
        <taxon>Bacteria</taxon>
        <taxon>Pseudomonadati</taxon>
        <taxon>Pseudomonadota</taxon>
        <taxon>Betaproteobacteria</taxon>
        <taxon>Burkholderiales</taxon>
        <taxon>Oxalobacteraceae</taxon>
        <taxon>Undibacterium</taxon>
    </lineage>
</organism>
<dbReference type="Proteomes" id="UP000247792">
    <property type="component" value="Unassembled WGS sequence"/>
</dbReference>
<accession>A0A318JEM4</accession>
<dbReference type="Gene3D" id="3.30.70.1060">
    <property type="entry name" value="Dimeric alpha+beta barrel"/>
    <property type="match status" value="1"/>
</dbReference>
<dbReference type="OrthoDB" id="9797014at2"/>
<comment type="caution">
    <text evidence="3">The sequence shown here is derived from an EMBL/GenBank/DDBJ whole genome shotgun (WGS) entry which is preliminary data.</text>
</comment>
<protein>
    <recommendedName>
        <fullName evidence="2">YCII-related domain-containing protein</fullName>
    </recommendedName>
</protein>
<sequence length="98" mass="11322">MLFAVRFTDKTTMRHVRTEYMAAHIAWLAARQAQIKVAGSLRHDASEHPIGALWIIEAETKEEVESLWQTDPFWVHGMRESVEILQWSKAFPETMVGI</sequence>
<keyword evidence="4" id="KW-1185">Reference proteome</keyword>
<name>A0A318JEM4_9BURK</name>
<evidence type="ECO:0000256" key="1">
    <source>
        <dbReference type="ARBA" id="ARBA00007689"/>
    </source>
</evidence>
<dbReference type="Pfam" id="PF03795">
    <property type="entry name" value="YCII"/>
    <property type="match status" value="1"/>
</dbReference>
<dbReference type="EMBL" id="QJKB01000002">
    <property type="protein sequence ID" value="PXX45243.1"/>
    <property type="molecule type" value="Genomic_DNA"/>
</dbReference>
<reference evidence="3 4" key="1">
    <citation type="submission" date="2018-05" db="EMBL/GenBank/DDBJ databases">
        <title>Genomic Encyclopedia of Type Strains, Phase IV (KMG-IV): sequencing the most valuable type-strain genomes for metagenomic binning, comparative biology and taxonomic classification.</title>
        <authorList>
            <person name="Goeker M."/>
        </authorList>
    </citation>
    <scope>NUCLEOTIDE SEQUENCE [LARGE SCALE GENOMIC DNA]</scope>
    <source>
        <strain evidence="3 4">DSM 19792</strain>
    </source>
</reference>
<dbReference type="InterPro" id="IPR005545">
    <property type="entry name" value="YCII"/>
</dbReference>
<dbReference type="SUPFAM" id="SSF54909">
    <property type="entry name" value="Dimeric alpha+beta barrel"/>
    <property type="match status" value="1"/>
</dbReference>
<evidence type="ECO:0000259" key="2">
    <source>
        <dbReference type="Pfam" id="PF03795"/>
    </source>
</evidence>